<dbReference type="PANTHER" id="PTHR22683:SF41">
    <property type="entry name" value="DNA TRANSLOCASE FTSK"/>
    <property type="match status" value="1"/>
</dbReference>
<keyword evidence="2 3" id="KW-0067">ATP-binding</keyword>
<accession>A0A401YUV1</accession>
<dbReference type="Proteomes" id="UP000286931">
    <property type="component" value="Unassembled WGS sequence"/>
</dbReference>
<dbReference type="SUPFAM" id="SSF52540">
    <property type="entry name" value="P-loop containing nucleoside triphosphate hydrolases"/>
    <property type="match status" value="1"/>
</dbReference>
<name>A0A401YUV1_9ACTN</name>
<dbReference type="PANTHER" id="PTHR22683">
    <property type="entry name" value="SPORULATION PROTEIN RELATED"/>
    <property type="match status" value="1"/>
</dbReference>
<keyword evidence="1 3" id="KW-0547">Nucleotide-binding</keyword>
<dbReference type="Pfam" id="PF01580">
    <property type="entry name" value="FtsK_SpoIIIE"/>
    <property type="match status" value="1"/>
</dbReference>
<keyword evidence="6" id="KW-1185">Reference proteome</keyword>
<comment type="caution">
    <text evidence="5">The sequence shown here is derived from an EMBL/GenBank/DDBJ whole genome shotgun (WGS) entry which is preliminary data.</text>
</comment>
<evidence type="ECO:0000256" key="3">
    <source>
        <dbReference type="PROSITE-ProRule" id="PRU00289"/>
    </source>
</evidence>
<dbReference type="EMBL" id="BIFH01000027">
    <property type="protein sequence ID" value="GCD98339.1"/>
    <property type="molecule type" value="Genomic_DNA"/>
</dbReference>
<proteinExistence type="predicted"/>
<reference evidence="5 6" key="1">
    <citation type="submission" date="2018-12" db="EMBL/GenBank/DDBJ databases">
        <title>Draft genome sequence of Embleya hyalina NBRC 13850T.</title>
        <authorList>
            <person name="Komaki H."/>
            <person name="Hosoyama A."/>
            <person name="Kimura A."/>
            <person name="Ichikawa N."/>
            <person name="Tamura T."/>
        </authorList>
    </citation>
    <scope>NUCLEOTIDE SEQUENCE [LARGE SCALE GENOMIC DNA]</scope>
    <source>
        <strain evidence="5 6">NBRC 13850</strain>
    </source>
</reference>
<dbReference type="CDD" id="cd01127">
    <property type="entry name" value="TrwB_TraG_TraD_VirD4"/>
    <property type="match status" value="1"/>
</dbReference>
<gene>
    <name evidence="5" type="ORF">EHYA_06045</name>
</gene>
<evidence type="ECO:0000259" key="4">
    <source>
        <dbReference type="PROSITE" id="PS50901"/>
    </source>
</evidence>
<dbReference type="PROSITE" id="PS50901">
    <property type="entry name" value="FTSK"/>
    <property type="match status" value="1"/>
</dbReference>
<feature type="domain" description="FtsK" evidence="4">
    <location>
        <begin position="176"/>
        <end position="358"/>
    </location>
</feature>
<dbReference type="InterPro" id="IPR002543">
    <property type="entry name" value="FtsK_dom"/>
</dbReference>
<dbReference type="Gene3D" id="3.40.50.300">
    <property type="entry name" value="P-loop containing nucleotide triphosphate hydrolases"/>
    <property type="match status" value="1"/>
</dbReference>
<protein>
    <submittedName>
        <fullName evidence="5">DNA translocase FtsK</fullName>
    </submittedName>
</protein>
<dbReference type="GO" id="GO:0003677">
    <property type="term" value="F:DNA binding"/>
    <property type="evidence" value="ECO:0007669"/>
    <property type="project" value="InterPro"/>
</dbReference>
<dbReference type="GO" id="GO:0005524">
    <property type="term" value="F:ATP binding"/>
    <property type="evidence" value="ECO:0007669"/>
    <property type="project" value="UniProtKB-UniRule"/>
</dbReference>
<dbReference type="InterPro" id="IPR027417">
    <property type="entry name" value="P-loop_NTPase"/>
</dbReference>
<evidence type="ECO:0000313" key="5">
    <source>
        <dbReference type="EMBL" id="GCD98339.1"/>
    </source>
</evidence>
<sequence>MVPEAIAGLAAVYGGSKVTRYARADRDTRASIRQAYRIRRRWRRFAPMAGLFALQAPGRLAALRTPDGFAPVPKTLIPTLKTRPDRFGVTVTANTLPKVGLTAWRSAEESLRDAWGFPRVKISQPKPGLVLVRGFRNEPLDTHTDSVLMTSGGDLCFQPGELTSEDPIFLGFTEDGEPVRLNLRRSAHGLIAGVTRSGKSITTNTLLAAASLMRDVRMVVIDPNLAAAAPWWRTAHTVSSSVQPDEPIEILREIRAEMERRAGTFWAGRTDRIETFSEEMPLILLVIDEVANYTRHPDKKKREAFEAELSAIASQGAKYGVRLWLLAQKPSADVLTTAIRTNLSSRICHRVDTTEDFLHLFPDGRDLDVTAADRSMPPGVSIASLGDMRTPSRMRSVYLSTEDCWRINDAMCAAGLQIRELPESAPSMPFDAAA</sequence>
<evidence type="ECO:0000256" key="2">
    <source>
        <dbReference type="ARBA" id="ARBA00022840"/>
    </source>
</evidence>
<feature type="binding site" evidence="3">
    <location>
        <begin position="193"/>
        <end position="200"/>
    </location>
    <ligand>
        <name>ATP</name>
        <dbReference type="ChEBI" id="CHEBI:30616"/>
    </ligand>
</feature>
<dbReference type="InterPro" id="IPR050206">
    <property type="entry name" value="FtsK/SpoIIIE/SftA"/>
</dbReference>
<evidence type="ECO:0000256" key="1">
    <source>
        <dbReference type="ARBA" id="ARBA00022741"/>
    </source>
</evidence>
<organism evidence="5 6">
    <name type="scientific">Embleya hyalina</name>
    <dbReference type="NCBI Taxonomy" id="516124"/>
    <lineage>
        <taxon>Bacteria</taxon>
        <taxon>Bacillati</taxon>
        <taxon>Actinomycetota</taxon>
        <taxon>Actinomycetes</taxon>
        <taxon>Kitasatosporales</taxon>
        <taxon>Streptomycetaceae</taxon>
        <taxon>Embleya</taxon>
    </lineage>
</organism>
<dbReference type="AlphaFoldDB" id="A0A401YUV1"/>
<evidence type="ECO:0000313" key="6">
    <source>
        <dbReference type="Proteomes" id="UP000286931"/>
    </source>
</evidence>